<name>A0A481Z7A8_9VIRU</name>
<evidence type="ECO:0000313" key="1">
    <source>
        <dbReference type="EMBL" id="QBK91415.1"/>
    </source>
</evidence>
<accession>A0A481Z7A8</accession>
<sequence>MNNNMIDYRKILILIIKNIGITEVRKILSEQYEDRNKFSRSFIQLLDAHYNRLYDYMEEADLIDRKFILPLFNKNSKGLDSYLDHVDIYLQGCIPDFDIIKTYHCMKIIKNDNRYDLKGAGIMGYNPLLNLEEYYDIFGEKIYVVAFNIKWHDGYDTP</sequence>
<reference evidence="1" key="1">
    <citation type="journal article" date="2019" name="MBio">
        <title>Virus Genomes from Deep Sea Sediments Expand the Ocean Megavirome and Support Independent Origins of Viral Gigantism.</title>
        <authorList>
            <person name="Backstrom D."/>
            <person name="Yutin N."/>
            <person name="Jorgensen S.L."/>
            <person name="Dharamshi J."/>
            <person name="Homa F."/>
            <person name="Zaremba-Niedwiedzka K."/>
            <person name="Spang A."/>
            <person name="Wolf Y.I."/>
            <person name="Koonin E.V."/>
            <person name="Ettema T.J."/>
        </authorList>
    </citation>
    <scope>NUCLEOTIDE SEQUENCE</scope>
</reference>
<organism evidence="1">
    <name type="scientific">Pithovirus LCPAC302</name>
    <dbReference type="NCBI Taxonomy" id="2506593"/>
    <lineage>
        <taxon>Viruses</taxon>
        <taxon>Pithoviruses</taxon>
    </lineage>
</organism>
<dbReference type="EMBL" id="MK500536">
    <property type="protein sequence ID" value="QBK91415.1"/>
    <property type="molecule type" value="Genomic_DNA"/>
</dbReference>
<gene>
    <name evidence="1" type="ORF">LCPAC302_00350</name>
</gene>
<proteinExistence type="predicted"/>
<protein>
    <submittedName>
        <fullName evidence="1">Uncharacterized protein</fullName>
    </submittedName>
</protein>